<dbReference type="InterPro" id="IPR014025">
    <property type="entry name" value="Glutaredoxin_subgr"/>
</dbReference>
<dbReference type="Proteomes" id="UP000332933">
    <property type="component" value="Unassembled WGS sequence"/>
</dbReference>
<dbReference type="Gene3D" id="3.40.30.10">
    <property type="entry name" value="Glutaredoxin"/>
    <property type="match status" value="1"/>
</dbReference>
<accession>A0A485KAQ8</accession>
<proteinExistence type="predicted"/>
<dbReference type="PANTHER" id="PTHR45694:SF18">
    <property type="entry name" value="GLUTAREDOXIN-1-RELATED"/>
    <property type="match status" value="1"/>
</dbReference>
<evidence type="ECO:0000259" key="3">
    <source>
        <dbReference type="Pfam" id="PF00462"/>
    </source>
</evidence>
<name>A0A485KAQ8_9STRA</name>
<evidence type="ECO:0000313" key="6">
    <source>
        <dbReference type="Proteomes" id="UP000332933"/>
    </source>
</evidence>
<evidence type="ECO:0000256" key="1">
    <source>
        <dbReference type="SAM" id="MobiDB-lite"/>
    </source>
</evidence>
<feature type="chain" id="PRO_5033436734" evidence="2">
    <location>
        <begin position="17"/>
        <end position="429"/>
    </location>
</feature>
<dbReference type="Pfam" id="PF00462">
    <property type="entry name" value="Glutaredoxin"/>
    <property type="match status" value="1"/>
</dbReference>
<dbReference type="PANTHER" id="PTHR45694">
    <property type="entry name" value="GLUTAREDOXIN 2"/>
    <property type="match status" value="1"/>
</dbReference>
<sequence>MVKPLELALILATTAAFPPNWGVQDVWVHTSTWYAGHCTCLCQPLCSHPSDNMKTNLVSSGLVPRFNNFSIPRCDEPIQPYASAAISAVGQIALQDNFPVGFSRNLVDMWSPTVPEGNVPNFGYPCGGLQDESYLRSVVQLTKKYRAPKLLTDNIGKEVNVADLRAAFKKDWGADVVLKCLDGAFADVLSCFTKGPALQASGEIFPAKITACPPQIASFDECTNATTSILAYSIPTQPPTDAPVTDTPEPTTKSPATRPPKTTKTPVTLKPTTLKPTKTPPPGPKTTTPPTKKPTPAPGTTTPTRAPLTTIAPVPSPTEDPREVEIWVKFYERNARCAIFGETGCTYCAKAKALLESKKAKYDYFGVWADNPDHIPNGMDVYNALVRLTKQDTLPNIWIGGKFIGGSDDLQALETAGKLDQLLKDAKCV</sequence>
<dbReference type="InterPro" id="IPR036249">
    <property type="entry name" value="Thioredoxin-like_sf"/>
</dbReference>
<dbReference type="PROSITE" id="PS51354">
    <property type="entry name" value="GLUTAREDOXIN_2"/>
    <property type="match status" value="1"/>
</dbReference>
<dbReference type="GO" id="GO:0015038">
    <property type="term" value="F:glutathione disulfide oxidoreductase activity"/>
    <property type="evidence" value="ECO:0007669"/>
    <property type="project" value="TreeGrafter"/>
</dbReference>
<dbReference type="Gene3D" id="3.90.730.10">
    <property type="entry name" value="Ribonuclease T2-like"/>
    <property type="match status" value="1"/>
</dbReference>
<dbReference type="InterPro" id="IPR002109">
    <property type="entry name" value="Glutaredoxin"/>
</dbReference>
<dbReference type="GO" id="GO:0003723">
    <property type="term" value="F:RNA binding"/>
    <property type="evidence" value="ECO:0007669"/>
    <property type="project" value="InterPro"/>
</dbReference>
<dbReference type="SUPFAM" id="SSF55895">
    <property type="entry name" value="Ribonuclease Rh-like"/>
    <property type="match status" value="1"/>
</dbReference>
<feature type="region of interest" description="Disordered" evidence="1">
    <location>
        <begin position="233"/>
        <end position="319"/>
    </location>
</feature>
<dbReference type="PRINTS" id="PR00160">
    <property type="entry name" value="GLUTAREDOXIN"/>
</dbReference>
<evidence type="ECO:0000256" key="2">
    <source>
        <dbReference type="SAM" id="SignalP"/>
    </source>
</evidence>
<dbReference type="GO" id="GO:0005737">
    <property type="term" value="C:cytoplasm"/>
    <property type="evidence" value="ECO:0007669"/>
    <property type="project" value="TreeGrafter"/>
</dbReference>
<keyword evidence="2" id="KW-0732">Signal</keyword>
<dbReference type="EMBL" id="CAADRA010000187">
    <property type="protein sequence ID" value="VFT79161.1"/>
    <property type="molecule type" value="Genomic_DNA"/>
</dbReference>
<dbReference type="GO" id="GO:0033897">
    <property type="term" value="F:ribonuclease T2 activity"/>
    <property type="evidence" value="ECO:0007669"/>
    <property type="project" value="InterPro"/>
</dbReference>
<feature type="compositionally biased region" description="Low complexity" evidence="1">
    <location>
        <begin position="298"/>
        <end position="310"/>
    </location>
</feature>
<evidence type="ECO:0000313" key="5">
    <source>
        <dbReference type="EMBL" id="VFT79161.1"/>
    </source>
</evidence>
<reference evidence="4" key="2">
    <citation type="submission" date="2019-06" db="EMBL/GenBank/DDBJ databases">
        <title>Genomics analysis of Aphanomyces spp. identifies a new class of oomycete effector associated with host adaptation.</title>
        <authorList>
            <person name="Gaulin E."/>
        </authorList>
    </citation>
    <scope>NUCLEOTIDE SEQUENCE</scope>
    <source>
        <strain evidence="4">CBS 578.67</strain>
    </source>
</reference>
<keyword evidence="6" id="KW-1185">Reference proteome</keyword>
<dbReference type="OrthoDB" id="74893at2759"/>
<evidence type="ECO:0000313" key="4">
    <source>
        <dbReference type="EMBL" id="KAF0718018.1"/>
    </source>
</evidence>
<gene>
    <name evidence="5" type="primary">Aste57867_1956</name>
    <name evidence="4" type="ORF">As57867_001954</name>
    <name evidence="5" type="ORF">ASTE57867_1956</name>
</gene>
<feature type="domain" description="Glutaredoxin" evidence="3">
    <location>
        <begin position="339"/>
        <end position="404"/>
    </location>
</feature>
<dbReference type="SUPFAM" id="SSF52833">
    <property type="entry name" value="Thioredoxin-like"/>
    <property type="match status" value="1"/>
</dbReference>
<feature type="signal peptide" evidence="2">
    <location>
        <begin position="1"/>
        <end position="16"/>
    </location>
</feature>
<feature type="compositionally biased region" description="Low complexity" evidence="1">
    <location>
        <begin position="250"/>
        <end position="277"/>
    </location>
</feature>
<dbReference type="InterPro" id="IPR036430">
    <property type="entry name" value="RNase_T2-like_sf"/>
</dbReference>
<dbReference type="AlphaFoldDB" id="A0A485KAQ8"/>
<organism evidence="5 6">
    <name type="scientific">Aphanomyces stellatus</name>
    <dbReference type="NCBI Taxonomy" id="120398"/>
    <lineage>
        <taxon>Eukaryota</taxon>
        <taxon>Sar</taxon>
        <taxon>Stramenopiles</taxon>
        <taxon>Oomycota</taxon>
        <taxon>Saprolegniomycetes</taxon>
        <taxon>Saprolegniales</taxon>
        <taxon>Verrucalvaceae</taxon>
        <taxon>Aphanomyces</taxon>
    </lineage>
</organism>
<dbReference type="GO" id="GO:0034599">
    <property type="term" value="P:cellular response to oxidative stress"/>
    <property type="evidence" value="ECO:0007669"/>
    <property type="project" value="TreeGrafter"/>
</dbReference>
<protein>
    <submittedName>
        <fullName evidence="5">Aste57867_1956 protein</fullName>
    </submittedName>
</protein>
<dbReference type="EMBL" id="VJMH01000187">
    <property type="protein sequence ID" value="KAF0718018.1"/>
    <property type="molecule type" value="Genomic_DNA"/>
</dbReference>
<reference evidence="5 6" key="1">
    <citation type="submission" date="2019-03" db="EMBL/GenBank/DDBJ databases">
        <authorList>
            <person name="Gaulin E."/>
            <person name="Dumas B."/>
        </authorList>
    </citation>
    <scope>NUCLEOTIDE SEQUENCE [LARGE SCALE GENOMIC DNA]</scope>
    <source>
        <strain evidence="5">CBS 568.67</strain>
    </source>
</reference>